<dbReference type="InterPro" id="IPR011713">
    <property type="entry name" value="Leu-rich_rpt_3"/>
</dbReference>
<reference evidence="4" key="1">
    <citation type="journal article" date="2014" name="Nat. Commun.">
        <title>The emerging biofuel crop Camelina sativa retains a highly undifferentiated hexaploid genome structure.</title>
        <authorList>
            <person name="Kagale S."/>
            <person name="Koh C."/>
            <person name="Nixon J."/>
            <person name="Bollina V."/>
            <person name="Clarke W.E."/>
            <person name="Tuteja R."/>
            <person name="Spillane C."/>
            <person name="Robinson S.J."/>
            <person name="Links M.G."/>
            <person name="Clarke C."/>
            <person name="Higgins E.E."/>
            <person name="Huebert T."/>
            <person name="Sharpe A.G."/>
            <person name="Parkin I.A."/>
        </authorList>
    </citation>
    <scope>NUCLEOTIDE SEQUENCE [LARGE SCALE GENOMIC DNA]</scope>
    <source>
        <strain evidence="4">cv. DH55</strain>
    </source>
</reference>
<gene>
    <name evidence="5" type="primary">LOC104735838</name>
</gene>
<keyword evidence="1" id="KW-0433">Leucine-rich repeat</keyword>
<dbReference type="RefSeq" id="XP_019090058.1">
    <property type="nucleotide sequence ID" value="XM_019234513.1"/>
</dbReference>
<dbReference type="Gene3D" id="3.80.10.10">
    <property type="entry name" value="Ribonuclease Inhibitor"/>
    <property type="match status" value="2"/>
</dbReference>
<keyword evidence="2" id="KW-0677">Repeat</keyword>
<dbReference type="Gene3D" id="3.40.50.10140">
    <property type="entry name" value="Toll/interleukin-1 receptor homology (TIR) domain"/>
    <property type="match status" value="1"/>
</dbReference>
<dbReference type="Pfam" id="PF01582">
    <property type="entry name" value="TIR"/>
    <property type="match status" value="1"/>
</dbReference>
<name>A0ABM1QTH0_CAMSA</name>
<dbReference type="PANTHER" id="PTHR11017">
    <property type="entry name" value="LEUCINE-RICH REPEAT-CONTAINING PROTEIN"/>
    <property type="match status" value="1"/>
</dbReference>
<dbReference type="PROSITE" id="PS50104">
    <property type="entry name" value="TIR"/>
    <property type="match status" value="1"/>
</dbReference>
<sequence>MSRSSFLVDLYGAESKNPILNSSVNIICEETARYSFVSHLSAALRREGISISVFADTDLDYRNQGATLSVVVFSESNAFSLTWVDNFAKVLELRRNNGHKVTPVFYGVDPSGTNQGCWRHRRDISLDTSSLIFDVNPDAFKKMVSLRFLKVYNSYSENAPRLNFPKGLNSLPCELRLLHWENYPFEYLPQGFDLHELVELNMPYSQLKKLRARTKNLEMLKRIRLCHSQQLVEFDIPFEAQSIELIDLQGCTRLESFPAMTKSQHLRVLNLTGCRSIKTVPGLPPHIEELNLQGTSIEEIPISIVAGSSRPNCKELMNHMKNFPGLEHVDLEKAKKLIKVSPYDQGFRKLVRLNIKDCFHLRSLPDMYNLESLQVLDLSGCLHLEEIKCFPRNMKELYLAGTSIRELPYFPESLEFLNAHDCYLLKSVWLLFEQLPRH</sequence>
<evidence type="ECO:0000256" key="2">
    <source>
        <dbReference type="ARBA" id="ARBA00022737"/>
    </source>
</evidence>
<accession>A0ABM1QTH0</accession>
<dbReference type="InterPro" id="IPR000157">
    <property type="entry name" value="TIR_dom"/>
</dbReference>
<dbReference type="InterPro" id="IPR032675">
    <property type="entry name" value="LRR_dom_sf"/>
</dbReference>
<keyword evidence="4" id="KW-1185">Reference proteome</keyword>
<evidence type="ECO:0000256" key="1">
    <source>
        <dbReference type="ARBA" id="ARBA00022614"/>
    </source>
</evidence>
<dbReference type="InterPro" id="IPR035897">
    <property type="entry name" value="Toll_tir_struct_dom_sf"/>
</dbReference>
<feature type="domain" description="TIR" evidence="3">
    <location>
        <begin position="20"/>
        <end position="132"/>
    </location>
</feature>
<dbReference type="SUPFAM" id="SSF52200">
    <property type="entry name" value="Toll/Interleukin receptor TIR domain"/>
    <property type="match status" value="1"/>
</dbReference>
<dbReference type="Pfam" id="PF07725">
    <property type="entry name" value="LRR_3"/>
    <property type="match status" value="1"/>
</dbReference>
<protein>
    <submittedName>
        <fullName evidence="5">Probable WRKY transcription factor 16</fullName>
    </submittedName>
</protein>
<dbReference type="GeneID" id="104735838"/>
<dbReference type="InterPro" id="IPR044974">
    <property type="entry name" value="Disease_R_plants"/>
</dbReference>
<dbReference type="Proteomes" id="UP000694864">
    <property type="component" value="Chromosome 13"/>
</dbReference>
<proteinExistence type="predicted"/>
<evidence type="ECO:0000313" key="5">
    <source>
        <dbReference type="RefSeq" id="XP_019090058.1"/>
    </source>
</evidence>
<evidence type="ECO:0000259" key="3">
    <source>
        <dbReference type="PROSITE" id="PS50104"/>
    </source>
</evidence>
<dbReference type="PANTHER" id="PTHR11017:SF334">
    <property type="entry name" value="TIR DOMAIN-CONTAINING PROTEIN"/>
    <property type="match status" value="1"/>
</dbReference>
<organism evidence="4 5">
    <name type="scientific">Camelina sativa</name>
    <name type="common">False flax</name>
    <name type="synonym">Myagrum sativum</name>
    <dbReference type="NCBI Taxonomy" id="90675"/>
    <lineage>
        <taxon>Eukaryota</taxon>
        <taxon>Viridiplantae</taxon>
        <taxon>Streptophyta</taxon>
        <taxon>Embryophyta</taxon>
        <taxon>Tracheophyta</taxon>
        <taxon>Spermatophyta</taxon>
        <taxon>Magnoliopsida</taxon>
        <taxon>eudicotyledons</taxon>
        <taxon>Gunneridae</taxon>
        <taxon>Pentapetalae</taxon>
        <taxon>rosids</taxon>
        <taxon>malvids</taxon>
        <taxon>Brassicales</taxon>
        <taxon>Brassicaceae</taxon>
        <taxon>Camelineae</taxon>
        <taxon>Camelina</taxon>
    </lineage>
</organism>
<reference evidence="5" key="2">
    <citation type="submission" date="2025-08" db="UniProtKB">
        <authorList>
            <consortium name="RefSeq"/>
        </authorList>
    </citation>
    <scope>IDENTIFICATION</scope>
    <source>
        <tissue evidence="5">Leaf</tissue>
    </source>
</reference>
<dbReference type="SUPFAM" id="SSF52058">
    <property type="entry name" value="L domain-like"/>
    <property type="match status" value="1"/>
</dbReference>
<evidence type="ECO:0000313" key="4">
    <source>
        <dbReference type="Proteomes" id="UP000694864"/>
    </source>
</evidence>